<evidence type="ECO:0000313" key="2">
    <source>
        <dbReference type="Proteomes" id="UP001198565"/>
    </source>
</evidence>
<dbReference type="EMBL" id="JAINVZ010000015">
    <property type="protein sequence ID" value="MBY8887234.1"/>
    <property type="molecule type" value="Genomic_DNA"/>
</dbReference>
<keyword evidence="2" id="KW-1185">Reference proteome</keyword>
<evidence type="ECO:0000313" key="1">
    <source>
        <dbReference type="EMBL" id="MBY8887234.1"/>
    </source>
</evidence>
<comment type="caution">
    <text evidence="1">The sequence shown here is derived from an EMBL/GenBank/DDBJ whole genome shotgun (WGS) entry which is preliminary data.</text>
</comment>
<organism evidence="1 2">
    <name type="scientific">Streptantibioticus parmotrematis</name>
    <dbReference type="NCBI Taxonomy" id="2873249"/>
    <lineage>
        <taxon>Bacteria</taxon>
        <taxon>Bacillati</taxon>
        <taxon>Actinomycetota</taxon>
        <taxon>Actinomycetes</taxon>
        <taxon>Kitasatosporales</taxon>
        <taxon>Streptomycetaceae</taxon>
        <taxon>Streptantibioticus</taxon>
    </lineage>
</organism>
<dbReference type="Proteomes" id="UP001198565">
    <property type="component" value="Unassembled WGS sequence"/>
</dbReference>
<protein>
    <submittedName>
        <fullName evidence="1">Uncharacterized protein</fullName>
    </submittedName>
</protein>
<sequence length="104" mass="11514">MAYGKSIDLDESTHILPVFDPVLRTFSVQLWKGSQPAGIHGLVENFSHPDDVLDTIDEFLERSGVRALTEDEIGKLGGELIRSKGGPDAAILELALKHPQLFFW</sequence>
<name>A0ABS7QZN7_9ACTN</name>
<gene>
    <name evidence="1" type="ORF">K7472_20625</name>
</gene>
<accession>A0ABS7QZN7</accession>
<dbReference type="RefSeq" id="WP_222979990.1">
    <property type="nucleotide sequence ID" value="NZ_JAINVZ010000015.1"/>
</dbReference>
<reference evidence="1 2" key="1">
    <citation type="submission" date="2021-08" db="EMBL/GenBank/DDBJ databases">
        <title>Streptomyces sp. PTM05 isolated from lichen.</title>
        <authorList>
            <person name="Somphong A."/>
            <person name="Phongsopitanun W."/>
            <person name="Tanasupawat S."/>
        </authorList>
    </citation>
    <scope>NUCLEOTIDE SEQUENCE [LARGE SCALE GENOMIC DNA]</scope>
    <source>
        <strain evidence="1 2">Ptm05</strain>
    </source>
</reference>
<proteinExistence type="predicted"/>